<dbReference type="InterPro" id="IPR008948">
    <property type="entry name" value="L-Aspartase-like"/>
</dbReference>
<protein>
    <submittedName>
        <fullName evidence="2">L-beta-phenylalanine forming phenylalanine aminomutase</fullName>
    </submittedName>
</protein>
<evidence type="ECO:0000313" key="3">
    <source>
        <dbReference type="Proteomes" id="UP001055172"/>
    </source>
</evidence>
<dbReference type="GO" id="GO:0003824">
    <property type="term" value="F:catalytic activity"/>
    <property type="evidence" value="ECO:0007669"/>
    <property type="project" value="InterPro"/>
</dbReference>
<dbReference type="Gene3D" id="1.10.275.10">
    <property type="entry name" value="Fumarase/aspartase (N-terminal domain)"/>
    <property type="match status" value="1"/>
</dbReference>
<evidence type="ECO:0000313" key="2">
    <source>
        <dbReference type="EMBL" id="GJC81333.1"/>
    </source>
</evidence>
<comment type="similarity">
    <text evidence="1">Belongs to the PAL/histidase family.</text>
</comment>
<dbReference type="PANTHER" id="PTHR10362">
    <property type="entry name" value="HISTIDINE AMMONIA-LYASE"/>
    <property type="match status" value="1"/>
</dbReference>
<accession>A0AA37GI06</accession>
<reference evidence="2 3" key="1">
    <citation type="submission" date="2021-07" db="EMBL/GenBank/DDBJ databases">
        <title>Genome data of Colletotrichum spaethianum.</title>
        <authorList>
            <person name="Utami Y.D."/>
            <person name="Hiruma K."/>
        </authorList>
    </citation>
    <scope>NUCLEOTIDE SEQUENCE [LARGE SCALE GENOMIC DNA]</scope>
    <source>
        <strain evidence="2 3">MAFF 242679</strain>
    </source>
</reference>
<dbReference type="EMBL" id="BPPX01000007">
    <property type="protein sequence ID" value="GJC81333.1"/>
    <property type="molecule type" value="Genomic_DNA"/>
</dbReference>
<proteinExistence type="inferred from homology"/>
<dbReference type="SUPFAM" id="SSF48557">
    <property type="entry name" value="L-aspartase-like"/>
    <property type="match status" value="1"/>
</dbReference>
<dbReference type="Proteomes" id="UP001055172">
    <property type="component" value="Unassembled WGS sequence"/>
</dbReference>
<gene>
    <name evidence="2" type="ORF">ColLi_04171</name>
</gene>
<organism evidence="2 3">
    <name type="scientific">Colletotrichum liriopes</name>
    <dbReference type="NCBI Taxonomy" id="708192"/>
    <lineage>
        <taxon>Eukaryota</taxon>
        <taxon>Fungi</taxon>
        <taxon>Dikarya</taxon>
        <taxon>Ascomycota</taxon>
        <taxon>Pezizomycotina</taxon>
        <taxon>Sordariomycetes</taxon>
        <taxon>Hypocreomycetidae</taxon>
        <taxon>Glomerellales</taxon>
        <taxon>Glomerellaceae</taxon>
        <taxon>Colletotrichum</taxon>
        <taxon>Colletotrichum spaethianum species complex</taxon>
    </lineage>
</organism>
<dbReference type="InterPro" id="IPR001106">
    <property type="entry name" value="Aromatic_Lyase"/>
</dbReference>
<dbReference type="InterPro" id="IPR024083">
    <property type="entry name" value="Fumarase/histidase_N"/>
</dbReference>
<evidence type="ECO:0000256" key="1">
    <source>
        <dbReference type="ARBA" id="ARBA00007238"/>
    </source>
</evidence>
<comment type="caution">
    <text evidence="2">The sequence shown here is derived from an EMBL/GenBank/DDBJ whole genome shotgun (WGS) entry which is preliminary data.</text>
</comment>
<name>A0AA37GI06_9PEZI</name>
<keyword evidence="3" id="KW-1185">Reference proteome</keyword>
<dbReference type="Pfam" id="PF00221">
    <property type="entry name" value="Lyase_aromatic"/>
    <property type="match status" value="1"/>
</dbReference>
<dbReference type="AlphaFoldDB" id="A0AA37GI06"/>
<sequence length="140" mass="15050">MTVPPGLESSHASVLLGELNKLRGLQYSDANLALDGDSLDVASVVAVARHGLTPHVKDDPEIKRKVVRSIQVLDHHIENGWVVYGVNTGFGGSADSRTEQLKKLQISLLQHTQSAVITSTDLAQDQVDQDGQSHVIPQLG</sequence>